<keyword evidence="2" id="KW-1185">Reference proteome</keyword>
<name>A0ABD3GNH1_9MARC</name>
<organism evidence="1 2">
    <name type="scientific">Riccia sorocarpa</name>
    <dbReference type="NCBI Taxonomy" id="122646"/>
    <lineage>
        <taxon>Eukaryota</taxon>
        <taxon>Viridiplantae</taxon>
        <taxon>Streptophyta</taxon>
        <taxon>Embryophyta</taxon>
        <taxon>Marchantiophyta</taxon>
        <taxon>Marchantiopsida</taxon>
        <taxon>Marchantiidae</taxon>
        <taxon>Marchantiales</taxon>
        <taxon>Ricciaceae</taxon>
        <taxon>Riccia</taxon>
    </lineage>
</organism>
<accession>A0ABD3GNH1</accession>
<protein>
    <submittedName>
        <fullName evidence="1">Uncharacterized protein</fullName>
    </submittedName>
</protein>
<comment type="caution">
    <text evidence="1">The sequence shown here is derived from an EMBL/GenBank/DDBJ whole genome shotgun (WGS) entry which is preliminary data.</text>
</comment>
<dbReference type="Proteomes" id="UP001633002">
    <property type="component" value="Unassembled WGS sequence"/>
</dbReference>
<dbReference type="AlphaFoldDB" id="A0ABD3GNH1"/>
<reference evidence="1 2" key="1">
    <citation type="submission" date="2024-09" db="EMBL/GenBank/DDBJ databases">
        <title>Chromosome-scale assembly of Riccia sorocarpa.</title>
        <authorList>
            <person name="Paukszto L."/>
        </authorList>
    </citation>
    <scope>NUCLEOTIDE SEQUENCE [LARGE SCALE GENOMIC DNA]</scope>
    <source>
        <strain evidence="1">LP-2024</strain>
        <tissue evidence="1">Aerial parts of the thallus</tissue>
    </source>
</reference>
<evidence type="ECO:0000313" key="2">
    <source>
        <dbReference type="Proteomes" id="UP001633002"/>
    </source>
</evidence>
<gene>
    <name evidence="1" type="ORF">R1sor_023182</name>
</gene>
<evidence type="ECO:0000313" key="1">
    <source>
        <dbReference type="EMBL" id="KAL3680226.1"/>
    </source>
</evidence>
<sequence length="99" mass="10677">MSPREKVVLISVRCYSSCLSQLLRVSFGRTKRKMKDEARCYSRSPAKTVGAVLVTNLSTGVSKSAVDTAEVGTLDSVMGLPKELTLSLINQALDKGISQ</sequence>
<proteinExistence type="predicted"/>
<dbReference type="EMBL" id="JBJQOH010000007">
    <property type="protein sequence ID" value="KAL3680226.1"/>
    <property type="molecule type" value="Genomic_DNA"/>
</dbReference>